<keyword evidence="3" id="KW-1185">Reference proteome</keyword>
<evidence type="ECO:0000313" key="3">
    <source>
        <dbReference type="Proteomes" id="UP000219338"/>
    </source>
</evidence>
<reference evidence="3" key="1">
    <citation type="journal article" date="2017" name="Nat. Ecol. Evol.">
        <title>Genome expansion and lineage-specific genetic innovations in the forest pathogenic fungi Armillaria.</title>
        <authorList>
            <person name="Sipos G."/>
            <person name="Prasanna A.N."/>
            <person name="Walter M.C."/>
            <person name="O'Connor E."/>
            <person name="Balint B."/>
            <person name="Krizsan K."/>
            <person name="Kiss B."/>
            <person name="Hess J."/>
            <person name="Varga T."/>
            <person name="Slot J."/>
            <person name="Riley R."/>
            <person name="Boka B."/>
            <person name="Rigling D."/>
            <person name="Barry K."/>
            <person name="Lee J."/>
            <person name="Mihaltcheva S."/>
            <person name="LaButti K."/>
            <person name="Lipzen A."/>
            <person name="Waldron R."/>
            <person name="Moloney N.M."/>
            <person name="Sperisen C."/>
            <person name="Kredics L."/>
            <person name="Vagvoelgyi C."/>
            <person name="Patrignani A."/>
            <person name="Fitzpatrick D."/>
            <person name="Nagy I."/>
            <person name="Doyle S."/>
            <person name="Anderson J.B."/>
            <person name="Grigoriev I.V."/>
            <person name="Gueldener U."/>
            <person name="Muensterkoetter M."/>
            <person name="Nagy L.G."/>
        </authorList>
    </citation>
    <scope>NUCLEOTIDE SEQUENCE [LARGE SCALE GENOMIC DNA]</scope>
    <source>
        <strain evidence="3">C18/9</strain>
    </source>
</reference>
<evidence type="ECO:0000256" key="1">
    <source>
        <dbReference type="SAM" id="Phobius"/>
    </source>
</evidence>
<accession>A0A284S0J7</accession>
<keyword evidence="1" id="KW-0812">Transmembrane</keyword>
<proteinExistence type="predicted"/>
<keyword evidence="1" id="KW-0472">Membrane</keyword>
<feature type="transmembrane region" description="Helical" evidence="1">
    <location>
        <begin position="33"/>
        <end position="56"/>
    </location>
</feature>
<dbReference type="EMBL" id="FUEG01000024">
    <property type="protein sequence ID" value="SJL14540.1"/>
    <property type="molecule type" value="Genomic_DNA"/>
</dbReference>
<sequence>MVLESRAHWIQMSLLYLLRNTRGIRQTHWYSNVLLTLLVPNFSLLLLSCLPAILLLPINPARSINSACFLAFLASGDPTFFNNTCSITACDPKTLRKRSLYGSFISKRYHAAASQ</sequence>
<dbReference type="AlphaFoldDB" id="A0A284S0J7"/>
<name>A0A284S0J7_ARMOS</name>
<gene>
    <name evidence="2" type="ORF">ARMOST_18003</name>
</gene>
<protein>
    <submittedName>
        <fullName evidence="2">Uncharacterized protein</fullName>
    </submittedName>
</protein>
<dbReference type="Proteomes" id="UP000219338">
    <property type="component" value="Unassembled WGS sequence"/>
</dbReference>
<evidence type="ECO:0000313" key="2">
    <source>
        <dbReference type="EMBL" id="SJL14540.1"/>
    </source>
</evidence>
<organism evidence="2 3">
    <name type="scientific">Armillaria ostoyae</name>
    <name type="common">Armillaria root rot fungus</name>
    <dbReference type="NCBI Taxonomy" id="47428"/>
    <lineage>
        <taxon>Eukaryota</taxon>
        <taxon>Fungi</taxon>
        <taxon>Dikarya</taxon>
        <taxon>Basidiomycota</taxon>
        <taxon>Agaricomycotina</taxon>
        <taxon>Agaricomycetes</taxon>
        <taxon>Agaricomycetidae</taxon>
        <taxon>Agaricales</taxon>
        <taxon>Marasmiineae</taxon>
        <taxon>Physalacriaceae</taxon>
        <taxon>Armillaria</taxon>
    </lineage>
</organism>
<keyword evidence="1" id="KW-1133">Transmembrane helix</keyword>